<proteinExistence type="predicted"/>
<dbReference type="EMBL" id="UINC01000777">
    <property type="protein sequence ID" value="SUZ60976.1"/>
    <property type="molecule type" value="Genomic_DNA"/>
</dbReference>
<feature type="transmembrane region" description="Helical" evidence="1">
    <location>
        <begin position="362"/>
        <end position="384"/>
    </location>
</feature>
<feature type="transmembrane region" description="Helical" evidence="1">
    <location>
        <begin position="235"/>
        <end position="253"/>
    </location>
</feature>
<feature type="transmembrane region" description="Helical" evidence="1">
    <location>
        <begin position="477"/>
        <end position="496"/>
    </location>
</feature>
<keyword evidence="1" id="KW-1133">Transmembrane helix</keyword>
<feature type="transmembrane region" description="Helical" evidence="1">
    <location>
        <begin position="155"/>
        <end position="174"/>
    </location>
</feature>
<accession>A0A381P201</accession>
<feature type="transmembrane region" description="Helical" evidence="1">
    <location>
        <begin position="516"/>
        <end position="534"/>
    </location>
</feature>
<feature type="transmembrane region" description="Helical" evidence="1">
    <location>
        <begin position="42"/>
        <end position="65"/>
    </location>
</feature>
<feature type="transmembrane region" description="Helical" evidence="1">
    <location>
        <begin position="325"/>
        <end position="350"/>
    </location>
</feature>
<evidence type="ECO:0000256" key="1">
    <source>
        <dbReference type="SAM" id="Phobius"/>
    </source>
</evidence>
<sequence>RVLVVPDAVARHGIRTLSEGSEGSRRYAVRHRHHVIAKCYGWIYLVPVMAGAILLSILEFMYSVLVARFNHARDIAWAWGWNVCQIPYVLSCRRRIARTRETRDKEVRRRQSSGSTRLKSFLQGRIGGEVALQTLGGRAGRRLADTFMAGPRRTALLASGMLLSVLAFGSRHLLTRGVPAYGQFADFPDGSSLLSEYWNGWREIGVGVVGIGPAGLGLLGGLGQLTFGSMGALRLVLILGLLPIGLIGMWRLSSPIDSHWGRVVAVVLYAAVPVPYNALVDGRWDTLLLVAAMPFVALRIVRAFGVSPYSDLGRGFLHQSVALGFLVGVVVSFEPLVLMLVLIVSVAVAVTGCRSIGFIRWVRGLAIVVVALGVGSLMHFPWVAVLGDSDAVLYHILGRSSAPVPPELASLLRFAPGSYGNAWLMWAPLFVAAVPLLLARSTRLRIAVTAGVTATAGFGLAWASGNGWLTDLANREVVVGDAALVVAAVGVCWCAATGPSAVRIDGDLSIALLRRLAVGAGAISLAVSSSVLMLQSVDGRWGTPTNDLKIALSLLDDRGLGPSYRVLWLGAAEVLPLEGWPVTEHGLHVGTSVRGHPDIRHQWAGASTDAQNQLVDAVNIGLSGNTVRMGRLLAPFGVKYLAVVEQSTPSFSDGIQRPVGARVREALNSQLDLRPLAADPSVMVLLNESWMASRAQFAEPVRLVGLDEPGELVVTDLTPGIPVLTDRKSSTEQHGFVGTGEVLVAEAFDPGWRLLVGERIVAPEMSFGWAMRFDSPLEGPAALWHIRPDWVADRVVVQIILWAVIARIAVSERRKPTQIGRPT</sequence>
<evidence type="ECO:0000313" key="2">
    <source>
        <dbReference type="EMBL" id="SUZ60976.1"/>
    </source>
</evidence>
<organism evidence="2">
    <name type="scientific">marine metagenome</name>
    <dbReference type="NCBI Taxonomy" id="408172"/>
    <lineage>
        <taxon>unclassified sequences</taxon>
        <taxon>metagenomes</taxon>
        <taxon>ecological metagenomes</taxon>
    </lineage>
</organism>
<protein>
    <recommendedName>
        <fullName evidence="3">Membrane protein 6-pyruvoyl-tetrahydropterin synthase-related domain-containing protein</fullName>
    </recommendedName>
</protein>
<keyword evidence="1" id="KW-0472">Membrane</keyword>
<feature type="transmembrane region" description="Helical" evidence="1">
    <location>
        <begin position="259"/>
        <end position="279"/>
    </location>
</feature>
<feature type="transmembrane region" description="Helical" evidence="1">
    <location>
        <begin position="422"/>
        <end position="439"/>
    </location>
</feature>
<keyword evidence="1" id="KW-0812">Transmembrane</keyword>
<feature type="transmembrane region" description="Helical" evidence="1">
    <location>
        <begin position="446"/>
        <end position="465"/>
    </location>
</feature>
<reference evidence="2" key="1">
    <citation type="submission" date="2018-05" db="EMBL/GenBank/DDBJ databases">
        <authorList>
            <person name="Lanie J.A."/>
            <person name="Ng W.-L."/>
            <person name="Kazmierczak K.M."/>
            <person name="Andrzejewski T.M."/>
            <person name="Davidsen T.M."/>
            <person name="Wayne K.J."/>
            <person name="Tettelin H."/>
            <person name="Glass J.I."/>
            <person name="Rusch D."/>
            <person name="Podicherti R."/>
            <person name="Tsui H.-C.T."/>
            <person name="Winkler M.E."/>
        </authorList>
    </citation>
    <scope>NUCLEOTIDE SEQUENCE</scope>
</reference>
<feature type="transmembrane region" description="Helical" evidence="1">
    <location>
        <begin position="286"/>
        <end position="305"/>
    </location>
</feature>
<evidence type="ECO:0008006" key="3">
    <source>
        <dbReference type="Google" id="ProtNLM"/>
    </source>
</evidence>
<name>A0A381P201_9ZZZZ</name>
<dbReference type="AlphaFoldDB" id="A0A381P201"/>
<feature type="transmembrane region" description="Helical" evidence="1">
    <location>
        <begin position="204"/>
        <end position="223"/>
    </location>
</feature>
<feature type="non-terminal residue" evidence="2">
    <location>
        <position position="1"/>
    </location>
</feature>
<gene>
    <name evidence="2" type="ORF">METZ01_LOCUS13830</name>
</gene>